<dbReference type="SMART" id="SM01381">
    <property type="entry name" value="7TM_GPCR_Srsx"/>
    <property type="match status" value="1"/>
</dbReference>
<evidence type="ECO:0000256" key="1">
    <source>
        <dbReference type="ARBA" id="ARBA00004651"/>
    </source>
</evidence>
<feature type="transmembrane region" description="Helical" evidence="11">
    <location>
        <begin position="463"/>
        <end position="487"/>
    </location>
</feature>
<keyword evidence="3 9" id="KW-0812">Transmembrane</keyword>
<dbReference type="GO" id="GO:0004930">
    <property type="term" value="F:G protein-coupled receptor activity"/>
    <property type="evidence" value="ECO:0007669"/>
    <property type="project" value="UniProtKB-KW"/>
</dbReference>
<comment type="similarity">
    <text evidence="9">Belongs to the G-protein coupled receptor 1 family.</text>
</comment>
<dbReference type="InterPro" id="IPR017452">
    <property type="entry name" value="GPCR_Rhodpsn_7TM"/>
</dbReference>
<evidence type="ECO:0000259" key="12">
    <source>
        <dbReference type="PROSITE" id="PS50262"/>
    </source>
</evidence>
<organism evidence="13 14">
    <name type="scientific">Pomacea canaliculata</name>
    <name type="common">Golden apple snail</name>
    <dbReference type="NCBI Taxonomy" id="400727"/>
    <lineage>
        <taxon>Eukaryota</taxon>
        <taxon>Metazoa</taxon>
        <taxon>Spiralia</taxon>
        <taxon>Lophotrochozoa</taxon>
        <taxon>Mollusca</taxon>
        <taxon>Gastropoda</taxon>
        <taxon>Caenogastropoda</taxon>
        <taxon>Architaenioglossa</taxon>
        <taxon>Ampullarioidea</taxon>
        <taxon>Ampullariidae</taxon>
        <taxon>Pomacea</taxon>
    </lineage>
</organism>
<keyword evidence="5 9" id="KW-0297">G-protein coupled receptor</keyword>
<feature type="transmembrane region" description="Helical" evidence="11">
    <location>
        <begin position="499"/>
        <end position="519"/>
    </location>
</feature>
<evidence type="ECO:0000256" key="9">
    <source>
        <dbReference type="RuleBase" id="RU000688"/>
    </source>
</evidence>
<feature type="transmembrane region" description="Helical" evidence="11">
    <location>
        <begin position="135"/>
        <end position="157"/>
    </location>
</feature>
<evidence type="ECO:0000256" key="8">
    <source>
        <dbReference type="ARBA" id="ARBA00023224"/>
    </source>
</evidence>
<dbReference type="AlphaFoldDB" id="A0A2T7NUN8"/>
<evidence type="ECO:0000313" key="13">
    <source>
        <dbReference type="EMBL" id="PVD24898.1"/>
    </source>
</evidence>
<evidence type="ECO:0000256" key="10">
    <source>
        <dbReference type="SAM" id="MobiDB-lite"/>
    </source>
</evidence>
<feature type="transmembrane region" description="Helical" evidence="11">
    <location>
        <begin position="181"/>
        <end position="204"/>
    </location>
</feature>
<feature type="transmembrane region" description="Helical" evidence="11">
    <location>
        <begin position="94"/>
        <end position="114"/>
    </location>
</feature>
<feature type="region of interest" description="Disordered" evidence="10">
    <location>
        <begin position="412"/>
        <end position="442"/>
    </location>
</feature>
<keyword evidence="7 9" id="KW-0675">Receptor</keyword>
<gene>
    <name evidence="13" type="ORF">C0Q70_15389</name>
</gene>
<accession>A0A2T7NUN8</accession>
<dbReference type="PANTHER" id="PTHR24248">
    <property type="entry name" value="ADRENERGIC RECEPTOR-RELATED G-PROTEIN COUPLED RECEPTOR"/>
    <property type="match status" value="1"/>
</dbReference>
<evidence type="ECO:0000256" key="11">
    <source>
        <dbReference type="SAM" id="Phobius"/>
    </source>
</evidence>
<dbReference type="OrthoDB" id="10044919at2759"/>
<dbReference type="PRINTS" id="PR00237">
    <property type="entry name" value="GPCRRHODOPSN"/>
</dbReference>
<dbReference type="InterPro" id="IPR000276">
    <property type="entry name" value="GPCR_Rhodpsn"/>
</dbReference>
<feature type="transmembrane region" description="Helical" evidence="11">
    <location>
        <begin position="53"/>
        <end position="74"/>
    </location>
</feature>
<dbReference type="Proteomes" id="UP000245119">
    <property type="component" value="Linkage Group LG9"/>
</dbReference>
<keyword evidence="14" id="KW-1185">Reference proteome</keyword>
<evidence type="ECO:0000256" key="4">
    <source>
        <dbReference type="ARBA" id="ARBA00022989"/>
    </source>
</evidence>
<dbReference type="EMBL" id="PZQS01000009">
    <property type="protein sequence ID" value="PVD24898.1"/>
    <property type="molecule type" value="Genomic_DNA"/>
</dbReference>
<protein>
    <recommendedName>
        <fullName evidence="12">G-protein coupled receptors family 1 profile domain-containing protein</fullName>
    </recommendedName>
</protein>
<dbReference type="SUPFAM" id="SSF81321">
    <property type="entry name" value="Family A G protein-coupled receptor-like"/>
    <property type="match status" value="1"/>
</dbReference>
<evidence type="ECO:0000256" key="3">
    <source>
        <dbReference type="ARBA" id="ARBA00022692"/>
    </source>
</evidence>
<evidence type="ECO:0000256" key="7">
    <source>
        <dbReference type="ARBA" id="ARBA00023170"/>
    </source>
</evidence>
<reference evidence="13 14" key="1">
    <citation type="submission" date="2018-04" db="EMBL/GenBank/DDBJ databases">
        <title>The genome of golden apple snail Pomacea canaliculata provides insight into stress tolerance and invasive adaptation.</title>
        <authorList>
            <person name="Liu C."/>
            <person name="Liu B."/>
            <person name="Ren Y."/>
            <person name="Zhang Y."/>
            <person name="Wang H."/>
            <person name="Li S."/>
            <person name="Jiang F."/>
            <person name="Yin L."/>
            <person name="Zhang G."/>
            <person name="Qian W."/>
            <person name="Fan W."/>
        </authorList>
    </citation>
    <scope>NUCLEOTIDE SEQUENCE [LARGE SCALE GENOMIC DNA]</scope>
    <source>
        <strain evidence="13">SZHN2017</strain>
        <tissue evidence="13">Muscle</tissue>
    </source>
</reference>
<keyword evidence="6 11" id="KW-0472">Membrane</keyword>
<dbReference type="PROSITE" id="PS50262">
    <property type="entry name" value="G_PROTEIN_RECEP_F1_2"/>
    <property type="match status" value="1"/>
</dbReference>
<evidence type="ECO:0000313" key="14">
    <source>
        <dbReference type="Proteomes" id="UP000245119"/>
    </source>
</evidence>
<evidence type="ECO:0000256" key="6">
    <source>
        <dbReference type="ARBA" id="ARBA00023136"/>
    </source>
</evidence>
<feature type="compositionally biased region" description="Basic and acidic residues" evidence="10">
    <location>
        <begin position="328"/>
        <end position="351"/>
    </location>
</feature>
<feature type="compositionally biased region" description="Polar residues" evidence="10">
    <location>
        <begin position="432"/>
        <end position="441"/>
    </location>
</feature>
<feature type="transmembrane region" description="Helical" evidence="11">
    <location>
        <begin position="12"/>
        <end position="41"/>
    </location>
</feature>
<evidence type="ECO:0000256" key="2">
    <source>
        <dbReference type="ARBA" id="ARBA00022475"/>
    </source>
</evidence>
<feature type="region of interest" description="Disordered" evidence="10">
    <location>
        <begin position="220"/>
        <end position="279"/>
    </location>
</feature>
<dbReference type="GO" id="GO:0005886">
    <property type="term" value="C:plasma membrane"/>
    <property type="evidence" value="ECO:0007669"/>
    <property type="project" value="UniProtKB-SubCell"/>
</dbReference>
<dbReference type="Pfam" id="PF00001">
    <property type="entry name" value="7tm_1"/>
    <property type="match status" value="1"/>
</dbReference>
<dbReference type="PROSITE" id="PS00237">
    <property type="entry name" value="G_PROTEIN_RECEP_F1_1"/>
    <property type="match status" value="1"/>
</dbReference>
<keyword evidence="2" id="KW-1003">Cell membrane</keyword>
<dbReference type="STRING" id="400727.A0A2T7NUN8"/>
<name>A0A2T7NUN8_POMCA</name>
<comment type="subcellular location">
    <subcellularLocation>
        <location evidence="1">Cell membrane</location>
        <topology evidence="1">Multi-pass membrane protein</topology>
    </subcellularLocation>
</comment>
<proteinExistence type="inferred from homology"/>
<dbReference type="Gene3D" id="1.20.1070.10">
    <property type="entry name" value="Rhodopsin 7-helix transmembrane proteins"/>
    <property type="match status" value="2"/>
</dbReference>
<comment type="caution">
    <text evidence="13">The sequence shown here is derived from an EMBL/GenBank/DDBJ whole genome shotgun (WGS) entry which is preliminary data.</text>
</comment>
<feature type="compositionally biased region" description="Basic and acidic residues" evidence="10">
    <location>
        <begin position="227"/>
        <end position="257"/>
    </location>
</feature>
<keyword evidence="8 9" id="KW-0807">Transducer</keyword>
<feature type="region of interest" description="Disordered" evidence="10">
    <location>
        <begin position="301"/>
        <end position="372"/>
    </location>
</feature>
<sequence>MRLEPLEFVDTWPGLAIFLLIVLCIASLLGTLGNVLILVSVATQKELQNVESVFIVNLAMCDLYVTVLADPLSIVAKTVGWRWFDSVPYLCRAVGSLCTISCVGSLMTLSAMSFNRYVLICRPSLYPRLFTLRHSIAMCASVYTVGLLLVLLNLAGVGDHTFDHKSLECIWDRMANHNYTIVFAIVLVWIPIVITGLSYIHIYLHVRASRKRVHNHSSVNVVSSMAQKDEVSRQDGSVDRDFPVKKTPSEYRDKQTDNEYPPKQADMQHSADGTNHSNGQLDIEEASQANRKLNEQANHTTIEKSGLSDINCNDSGPKADDSTAASGSEHRQSLATDEERTTFPKEGIKLDEESDPATKATIKRPNNSHVNCNTNDVRPEMLAAENNRGVVTDDKRTLTPKLPRSVMFTSVRPAGSTIPDEKEDVVDKELPTSDSGQSKSLGQRLRGTLGSLKKRNLSPTLRLARTLFIIYLVFSACWLPYSFILILDAQDSFAHELHVVIVAWAHLHPSINWLVYYYTNSKFRKAFRKLLRIDRHA</sequence>
<dbReference type="CDD" id="cd00637">
    <property type="entry name" value="7tm_classA_rhodopsin-like"/>
    <property type="match status" value="2"/>
</dbReference>
<keyword evidence="4 11" id="KW-1133">Transmembrane helix</keyword>
<evidence type="ECO:0000256" key="5">
    <source>
        <dbReference type="ARBA" id="ARBA00023040"/>
    </source>
</evidence>
<dbReference type="OMA" id="NEQANHT"/>
<feature type="domain" description="G-protein coupled receptors family 1 profile" evidence="12">
    <location>
        <begin position="33"/>
        <end position="516"/>
    </location>
</feature>